<accession>A0A7W6WKE5</accession>
<keyword evidence="3" id="KW-0238">DNA-binding</keyword>
<sequence>MEPRHLRHLLAVIDAGSVSAAARVLGMGQPALSQSLRALEEDLGTVLLHRRPRGVVPTEEGRLLADEGRRLLAAWDGLADTIRAAAADPTGDLAIGVPTSLGPALSVALAEAVADRFPHVRPRLVEGLSGHIIAWLDAGDLDMGLVFNATDSPTLAVERLAEERLSLVSPLSGRPAGDTVTLAAVAALPLILPGHPHGLRAEVERACAALSLSPRVVMEIDALEHIVTLVAHGRGHTVLSPRVARAALAAGRVAATPIADPAITRTIGLAHSRLRPPSIALRHALPALAPLIRRLVRAAAEDDAPGDAAPG</sequence>
<keyword evidence="5" id="KW-0804">Transcription</keyword>
<gene>
    <name evidence="7" type="ORF">GGD88_001079</name>
</gene>
<dbReference type="Proteomes" id="UP000555728">
    <property type="component" value="Unassembled WGS sequence"/>
</dbReference>
<name>A0A7W6WKE5_9PROT</name>
<dbReference type="GO" id="GO:2000142">
    <property type="term" value="P:regulation of DNA-templated transcription initiation"/>
    <property type="evidence" value="ECO:0007669"/>
    <property type="project" value="TreeGrafter"/>
</dbReference>
<protein>
    <submittedName>
        <fullName evidence="7">LysR family nitrogen assimilation transcriptional regulator</fullName>
    </submittedName>
</protein>
<dbReference type="InterPro" id="IPR036388">
    <property type="entry name" value="WH-like_DNA-bd_sf"/>
</dbReference>
<dbReference type="GO" id="GO:0003677">
    <property type="term" value="F:DNA binding"/>
    <property type="evidence" value="ECO:0007669"/>
    <property type="project" value="UniProtKB-KW"/>
</dbReference>
<dbReference type="PRINTS" id="PR00039">
    <property type="entry name" value="HTHLYSR"/>
</dbReference>
<dbReference type="SUPFAM" id="SSF46785">
    <property type="entry name" value="Winged helix' DNA-binding domain"/>
    <property type="match status" value="1"/>
</dbReference>
<evidence type="ECO:0000259" key="6">
    <source>
        <dbReference type="PROSITE" id="PS50931"/>
    </source>
</evidence>
<dbReference type="EMBL" id="JACIGI010000006">
    <property type="protein sequence ID" value="MBB4285362.1"/>
    <property type="molecule type" value="Genomic_DNA"/>
</dbReference>
<dbReference type="RefSeq" id="WP_184432471.1">
    <property type="nucleotide sequence ID" value="NZ_JACIGI010000006.1"/>
</dbReference>
<evidence type="ECO:0000313" key="7">
    <source>
        <dbReference type="EMBL" id="MBB4285362.1"/>
    </source>
</evidence>
<dbReference type="AlphaFoldDB" id="A0A7W6WKE5"/>
<feature type="domain" description="HTH lysR-type" evidence="6">
    <location>
        <begin position="1"/>
        <end position="58"/>
    </location>
</feature>
<evidence type="ECO:0000256" key="2">
    <source>
        <dbReference type="ARBA" id="ARBA00023015"/>
    </source>
</evidence>
<keyword evidence="4" id="KW-0010">Activator</keyword>
<evidence type="ECO:0000256" key="5">
    <source>
        <dbReference type="ARBA" id="ARBA00023163"/>
    </source>
</evidence>
<dbReference type="InterPro" id="IPR000847">
    <property type="entry name" value="LysR_HTH_N"/>
</dbReference>
<dbReference type="Gene3D" id="3.40.190.290">
    <property type="match status" value="1"/>
</dbReference>
<dbReference type="InterPro" id="IPR005119">
    <property type="entry name" value="LysR_subst-bd"/>
</dbReference>
<dbReference type="Gene3D" id="1.10.10.10">
    <property type="entry name" value="Winged helix-like DNA-binding domain superfamily/Winged helix DNA-binding domain"/>
    <property type="match status" value="1"/>
</dbReference>
<proteinExistence type="inferred from homology"/>
<dbReference type="FunFam" id="1.10.10.10:FF:000001">
    <property type="entry name" value="LysR family transcriptional regulator"/>
    <property type="match status" value="1"/>
</dbReference>
<dbReference type="InterPro" id="IPR036390">
    <property type="entry name" value="WH_DNA-bd_sf"/>
</dbReference>
<dbReference type="Pfam" id="PF00126">
    <property type="entry name" value="HTH_1"/>
    <property type="match status" value="1"/>
</dbReference>
<evidence type="ECO:0000256" key="1">
    <source>
        <dbReference type="ARBA" id="ARBA00009437"/>
    </source>
</evidence>
<dbReference type="SUPFAM" id="SSF53850">
    <property type="entry name" value="Periplasmic binding protein-like II"/>
    <property type="match status" value="1"/>
</dbReference>
<comment type="similarity">
    <text evidence="1">Belongs to the LysR transcriptional regulatory family.</text>
</comment>
<comment type="caution">
    <text evidence="7">The sequence shown here is derived from an EMBL/GenBank/DDBJ whole genome shotgun (WGS) entry which is preliminary data.</text>
</comment>
<evidence type="ECO:0000256" key="4">
    <source>
        <dbReference type="ARBA" id="ARBA00023159"/>
    </source>
</evidence>
<evidence type="ECO:0000256" key="3">
    <source>
        <dbReference type="ARBA" id="ARBA00023125"/>
    </source>
</evidence>
<dbReference type="PANTHER" id="PTHR30293:SF0">
    <property type="entry name" value="NITROGEN ASSIMILATION REGULATORY PROTEIN NAC"/>
    <property type="match status" value="1"/>
</dbReference>
<reference evidence="7 8" key="1">
    <citation type="submission" date="2020-08" db="EMBL/GenBank/DDBJ databases">
        <title>Genome sequencing of Purple Non-Sulfur Bacteria from various extreme environments.</title>
        <authorList>
            <person name="Mayer M."/>
        </authorList>
    </citation>
    <scope>NUCLEOTIDE SEQUENCE [LARGE SCALE GENOMIC DNA]</scope>
    <source>
        <strain evidence="7 8">JA135</strain>
    </source>
</reference>
<organism evidence="7 8">
    <name type="scientific">Roseospira goensis</name>
    <dbReference type="NCBI Taxonomy" id="391922"/>
    <lineage>
        <taxon>Bacteria</taxon>
        <taxon>Pseudomonadati</taxon>
        <taxon>Pseudomonadota</taxon>
        <taxon>Alphaproteobacteria</taxon>
        <taxon>Rhodospirillales</taxon>
        <taxon>Rhodospirillaceae</taxon>
        <taxon>Roseospira</taxon>
    </lineage>
</organism>
<evidence type="ECO:0000313" key="8">
    <source>
        <dbReference type="Proteomes" id="UP000555728"/>
    </source>
</evidence>
<dbReference type="GO" id="GO:0003700">
    <property type="term" value="F:DNA-binding transcription factor activity"/>
    <property type="evidence" value="ECO:0007669"/>
    <property type="project" value="InterPro"/>
</dbReference>
<keyword evidence="8" id="KW-1185">Reference proteome</keyword>
<keyword evidence="2" id="KW-0805">Transcription regulation</keyword>
<dbReference type="PANTHER" id="PTHR30293">
    <property type="entry name" value="TRANSCRIPTIONAL REGULATORY PROTEIN NAC-RELATED"/>
    <property type="match status" value="1"/>
</dbReference>
<dbReference type="Pfam" id="PF03466">
    <property type="entry name" value="LysR_substrate"/>
    <property type="match status" value="1"/>
</dbReference>
<dbReference type="PROSITE" id="PS50931">
    <property type="entry name" value="HTH_LYSR"/>
    <property type="match status" value="1"/>
</dbReference>